<keyword evidence="3 6" id="KW-0812">Transmembrane</keyword>
<feature type="domain" description="Cardiolipin synthase N-terminal" evidence="7">
    <location>
        <begin position="29"/>
        <end position="70"/>
    </location>
</feature>
<organism evidence="8 9">
    <name type="scientific">Paenibacillus albiflavus</name>
    <dbReference type="NCBI Taxonomy" id="2545760"/>
    <lineage>
        <taxon>Bacteria</taxon>
        <taxon>Bacillati</taxon>
        <taxon>Bacillota</taxon>
        <taxon>Bacilli</taxon>
        <taxon>Bacillales</taxon>
        <taxon>Paenibacillaceae</taxon>
        <taxon>Paenibacillus</taxon>
    </lineage>
</organism>
<dbReference type="GO" id="GO:0005886">
    <property type="term" value="C:plasma membrane"/>
    <property type="evidence" value="ECO:0007669"/>
    <property type="project" value="UniProtKB-SubCell"/>
</dbReference>
<dbReference type="Proteomes" id="UP000295418">
    <property type="component" value="Unassembled WGS sequence"/>
</dbReference>
<evidence type="ECO:0000256" key="1">
    <source>
        <dbReference type="ARBA" id="ARBA00004651"/>
    </source>
</evidence>
<dbReference type="InterPro" id="IPR027379">
    <property type="entry name" value="CLS_N"/>
</dbReference>
<comment type="subcellular location">
    <subcellularLocation>
        <location evidence="1">Cell membrane</location>
        <topology evidence="1">Multi-pass membrane protein</topology>
    </subcellularLocation>
</comment>
<gene>
    <name evidence="8" type="ORF">E0485_06720</name>
</gene>
<evidence type="ECO:0000256" key="6">
    <source>
        <dbReference type="SAM" id="Phobius"/>
    </source>
</evidence>
<proteinExistence type="predicted"/>
<keyword evidence="2" id="KW-1003">Cell membrane</keyword>
<evidence type="ECO:0000259" key="7">
    <source>
        <dbReference type="Pfam" id="PF13396"/>
    </source>
</evidence>
<comment type="caution">
    <text evidence="8">The sequence shown here is derived from an EMBL/GenBank/DDBJ whole genome shotgun (WGS) entry which is preliminary data.</text>
</comment>
<evidence type="ECO:0000313" key="9">
    <source>
        <dbReference type="Proteomes" id="UP000295418"/>
    </source>
</evidence>
<evidence type="ECO:0000313" key="8">
    <source>
        <dbReference type="EMBL" id="TCZ78766.1"/>
    </source>
</evidence>
<reference evidence="8 9" key="1">
    <citation type="submission" date="2019-03" db="EMBL/GenBank/DDBJ databases">
        <authorList>
            <person name="Kim M.K.M."/>
        </authorList>
    </citation>
    <scope>NUCLEOTIDE SEQUENCE [LARGE SCALE GENOMIC DNA]</scope>
    <source>
        <strain evidence="8 9">18JY21-1</strain>
    </source>
</reference>
<keyword evidence="5 6" id="KW-0472">Membrane</keyword>
<accession>A0A4R4EFC4</accession>
<evidence type="ECO:0000256" key="4">
    <source>
        <dbReference type="ARBA" id="ARBA00022989"/>
    </source>
</evidence>
<evidence type="ECO:0000256" key="5">
    <source>
        <dbReference type="ARBA" id="ARBA00023136"/>
    </source>
</evidence>
<dbReference type="AlphaFoldDB" id="A0A4R4EFC4"/>
<name>A0A4R4EFC4_9BACL</name>
<keyword evidence="9" id="KW-1185">Reference proteome</keyword>
<keyword evidence="4 6" id="KW-1133">Transmembrane helix</keyword>
<evidence type="ECO:0000256" key="2">
    <source>
        <dbReference type="ARBA" id="ARBA00022475"/>
    </source>
</evidence>
<dbReference type="EMBL" id="SKFG01000004">
    <property type="protein sequence ID" value="TCZ78766.1"/>
    <property type="molecule type" value="Genomic_DNA"/>
</dbReference>
<protein>
    <submittedName>
        <fullName evidence="8">PLDc_N domain-containing protein</fullName>
    </submittedName>
</protein>
<dbReference type="RefSeq" id="WP_132417216.1">
    <property type="nucleotide sequence ID" value="NZ_SKFG01000004.1"/>
</dbReference>
<dbReference type="Pfam" id="PF13396">
    <property type="entry name" value="PLDc_N"/>
    <property type="match status" value="1"/>
</dbReference>
<feature type="transmembrane region" description="Helical" evidence="6">
    <location>
        <begin position="49"/>
        <end position="69"/>
    </location>
</feature>
<feature type="transmembrane region" description="Helical" evidence="6">
    <location>
        <begin position="15"/>
        <end position="37"/>
    </location>
</feature>
<sequence length="74" mass="8287">MDKYIHTFSSVNWEAVLPIIIPIIVIQLILLAVALFSLKKAPATRGPKLLWALIIIFVSILGPVLYFVIGKEEQ</sequence>
<dbReference type="OrthoDB" id="3243324at2"/>
<evidence type="ECO:0000256" key="3">
    <source>
        <dbReference type="ARBA" id="ARBA00022692"/>
    </source>
</evidence>